<evidence type="ECO:0000313" key="2">
    <source>
        <dbReference type="Proteomes" id="UP000017052"/>
    </source>
</evidence>
<dbReference type="Gene3D" id="3.20.20.190">
    <property type="entry name" value="Phosphatidylinositol (PI) phosphodiesterase"/>
    <property type="match status" value="1"/>
</dbReference>
<gene>
    <name evidence="1" type="ORF">HMPREF0682_2735</name>
</gene>
<reference evidence="1" key="1">
    <citation type="submission" date="2013-08" db="EMBL/GenBank/DDBJ databases">
        <authorList>
            <person name="Durkin A.S."/>
            <person name="Haft D.R."/>
            <person name="McCorrison J."/>
            <person name="Torralba M."/>
            <person name="Gillis M."/>
            <person name="Haft D.H."/>
            <person name="Methe B."/>
            <person name="Sutton G."/>
            <person name="Nelson K.E."/>
        </authorList>
    </citation>
    <scope>NUCLEOTIDE SEQUENCE [LARGE SCALE GENOMIC DNA]</scope>
    <source>
        <strain evidence="1">F0233</strain>
    </source>
</reference>
<organism evidence="1 2">
    <name type="scientific">Propionibacterium acidifaciens F0233</name>
    <dbReference type="NCBI Taxonomy" id="553198"/>
    <lineage>
        <taxon>Bacteria</taxon>
        <taxon>Bacillati</taxon>
        <taxon>Actinomycetota</taxon>
        <taxon>Actinomycetes</taxon>
        <taxon>Propionibacteriales</taxon>
        <taxon>Propionibacteriaceae</taxon>
        <taxon>Propionibacterium</taxon>
    </lineage>
</organism>
<dbReference type="SUPFAM" id="SSF51695">
    <property type="entry name" value="PLC-like phosphodiesterases"/>
    <property type="match status" value="1"/>
</dbReference>
<name>U2RX31_9ACTN</name>
<protein>
    <submittedName>
        <fullName evidence="1">Uncharacterized protein</fullName>
    </submittedName>
</protein>
<keyword evidence="2" id="KW-1185">Reference proteome</keyword>
<sequence>MRVQNANEARDDFERYGRALPAVVAKNLDLFWRPAGTCEETASPTIGRIRGRIVAFECAPPQFGLERIDGRQWAVPWHGNRSLLPQDDWDGPEIAMKLEEIRRLHTDAHPPGSLVLNRVSATNGVLGNPTAYAGRLNPAVLGMLRSAPGGGVLIHDFVDEEFADAAWAVDLGGV</sequence>
<dbReference type="GeneID" id="95360969"/>
<dbReference type="RefSeq" id="WP_021797681.1">
    <property type="nucleotide sequence ID" value="NZ_ACVN02000192.1"/>
</dbReference>
<comment type="caution">
    <text evidence="1">The sequence shown here is derived from an EMBL/GenBank/DDBJ whole genome shotgun (WGS) entry which is preliminary data.</text>
</comment>
<dbReference type="Proteomes" id="UP000017052">
    <property type="component" value="Unassembled WGS sequence"/>
</dbReference>
<accession>U2RX31</accession>
<proteinExistence type="predicted"/>
<dbReference type="EMBL" id="ACVN02000192">
    <property type="protein sequence ID" value="ERK55192.1"/>
    <property type="molecule type" value="Genomic_DNA"/>
</dbReference>
<dbReference type="AlphaFoldDB" id="U2RX31"/>
<evidence type="ECO:0000313" key="1">
    <source>
        <dbReference type="EMBL" id="ERK55192.1"/>
    </source>
</evidence>
<dbReference type="OrthoDB" id="7191982at2"/>
<dbReference type="GO" id="GO:0006629">
    <property type="term" value="P:lipid metabolic process"/>
    <property type="evidence" value="ECO:0007669"/>
    <property type="project" value="InterPro"/>
</dbReference>
<dbReference type="InterPro" id="IPR017946">
    <property type="entry name" value="PLC-like_Pdiesterase_TIM-brl"/>
</dbReference>
<dbReference type="GO" id="GO:0008081">
    <property type="term" value="F:phosphoric diester hydrolase activity"/>
    <property type="evidence" value="ECO:0007669"/>
    <property type="project" value="InterPro"/>
</dbReference>